<evidence type="ECO:0000313" key="1">
    <source>
        <dbReference type="EMBL" id="KAH7905712.1"/>
    </source>
</evidence>
<dbReference type="Proteomes" id="UP000790377">
    <property type="component" value="Unassembled WGS sequence"/>
</dbReference>
<dbReference type="EMBL" id="MU268137">
    <property type="protein sequence ID" value="KAH7905712.1"/>
    <property type="molecule type" value="Genomic_DNA"/>
</dbReference>
<sequence>MVKHYNLWCCTRVWSLIEEIHLVLHTVVRIFDLAIPESNRCYLPTKSNVLIVQLVSYPWQDHTTATSHRQSWYAKQQAAAPVSAKRVAGDSAKLSPESEEADDDSNTVDGLQNMNVPLMKGGPLRGIRKRAKGEKLAQMWRLLRMKVNVQEQSPVQVRKSEEGKVGVSQKCEGSWEIMSGGSQKTLEVIWRIEKTLRKAMKWSIRNDD</sequence>
<evidence type="ECO:0000313" key="2">
    <source>
        <dbReference type="Proteomes" id="UP000790377"/>
    </source>
</evidence>
<proteinExistence type="predicted"/>
<organism evidence="1 2">
    <name type="scientific">Hygrophoropsis aurantiaca</name>
    <dbReference type="NCBI Taxonomy" id="72124"/>
    <lineage>
        <taxon>Eukaryota</taxon>
        <taxon>Fungi</taxon>
        <taxon>Dikarya</taxon>
        <taxon>Basidiomycota</taxon>
        <taxon>Agaricomycotina</taxon>
        <taxon>Agaricomycetes</taxon>
        <taxon>Agaricomycetidae</taxon>
        <taxon>Boletales</taxon>
        <taxon>Coniophorineae</taxon>
        <taxon>Hygrophoropsidaceae</taxon>
        <taxon>Hygrophoropsis</taxon>
    </lineage>
</organism>
<comment type="caution">
    <text evidence="1">The sequence shown here is derived from an EMBL/GenBank/DDBJ whole genome shotgun (WGS) entry which is preliminary data.</text>
</comment>
<accession>A0ACB7ZXV4</accession>
<keyword evidence="2" id="KW-1185">Reference proteome</keyword>
<reference evidence="1" key="1">
    <citation type="journal article" date="2021" name="New Phytol.">
        <title>Evolutionary innovations through gain and loss of genes in the ectomycorrhizal Boletales.</title>
        <authorList>
            <person name="Wu G."/>
            <person name="Miyauchi S."/>
            <person name="Morin E."/>
            <person name="Kuo A."/>
            <person name="Drula E."/>
            <person name="Varga T."/>
            <person name="Kohler A."/>
            <person name="Feng B."/>
            <person name="Cao Y."/>
            <person name="Lipzen A."/>
            <person name="Daum C."/>
            <person name="Hundley H."/>
            <person name="Pangilinan J."/>
            <person name="Johnson J."/>
            <person name="Barry K."/>
            <person name="LaButti K."/>
            <person name="Ng V."/>
            <person name="Ahrendt S."/>
            <person name="Min B."/>
            <person name="Choi I.G."/>
            <person name="Park H."/>
            <person name="Plett J.M."/>
            <person name="Magnuson J."/>
            <person name="Spatafora J.W."/>
            <person name="Nagy L.G."/>
            <person name="Henrissat B."/>
            <person name="Grigoriev I.V."/>
            <person name="Yang Z.L."/>
            <person name="Xu J."/>
            <person name="Martin F.M."/>
        </authorList>
    </citation>
    <scope>NUCLEOTIDE SEQUENCE</scope>
    <source>
        <strain evidence="1">ATCC 28755</strain>
    </source>
</reference>
<gene>
    <name evidence="1" type="ORF">BJ138DRAFT_1105763</name>
</gene>
<protein>
    <submittedName>
        <fullName evidence="1">Uncharacterized protein</fullName>
    </submittedName>
</protein>
<name>A0ACB7ZXV4_9AGAM</name>